<protein>
    <submittedName>
        <fullName evidence="2">Uncharacterized protein</fullName>
    </submittedName>
</protein>
<accession>A0A0A8XXB7</accession>
<reference evidence="2" key="1">
    <citation type="submission" date="2014-09" db="EMBL/GenBank/DDBJ databases">
        <authorList>
            <person name="Magalhaes I.L.F."/>
            <person name="Oliveira U."/>
            <person name="Santos F.R."/>
            <person name="Vidigal T.H.D.A."/>
            <person name="Brescovit A.D."/>
            <person name="Santos A.J."/>
        </authorList>
    </citation>
    <scope>NUCLEOTIDE SEQUENCE</scope>
    <source>
        <tissue evidence="2">Shoot tissue taken approximately 20 cm above the soil surface</tissue>
    </source>
</reference>
<organism evidence="2">
    <name type="scientific">Arundo donax</name>
    <name type="common">Giant reed</name>
    <name type="synonym">Donax arundinaceus</name>
    <dbReference type="NCBI Taxonomy" id="35708"/>
    <lineage>
        <taxon>Eukaryota</taxon>
        <taxon>Viridiplantae</taxon>
        <taxon>Streptophyta</taxon>
        <taxon>Embryophyta</taxon>
        <taxon>Tracheophyta</taxon>
        <taxon>Spermatophyta</taxon>
        <taxon>Magnoliopsida</taxon>
        <taxon>Liliopsida</taxon>
        <taxon>Poales</taxon>
        <taxon>Poaceae</taxon>
        <taxon>PACMAD clade</taxon>
        <taxon>Arundinoideae</taxon>
        <taxon>Arundineae</taxon>
        <taxon>Arundo</taxon>
    </lineage>
</organism>
<dbReference type="AlphaFoldDB" id="A0A0A8XXB7"/>
<feature type="compositionally biased region" description="Basic and acidic residues" evidence="1">
    <location>
        <begin position="64"/>
        <end position="77"/>
    </location>
</feature>
<dbReference type="EMBL" id="GBRH01280580">
    <property type="protein sequence ID" value="JAD17315.1"/>
    <property type="molecule type" value="Transcribed_RNA"/>
</dbReference>
<feature type="compositionally biased region" description="Polar residues" evidence="1">
    <location>
        <begin position="54"/>
        <end position="63"/>
    </location>
</feature>
<name>A0A0A8XXB7_ARUDO</name>
<evidence type="ECO:0000256" key="1">
    <source>
        <dbReference type="SAM" id="MobiDB-lite"/>
    </source>
</evidence>
<sequence length="77" mass="9056">MIKRWAVSRKRRKTLADDYEGQSSPFIGSLDFFLCKHNSTSTVLSKKKHRVPRHNNSIPSDFSHQSEPKEREDRREA</sequence>
<evidence type="ECO:0000313" key="2">
    <source>
        <dbReference type="EMBL" id="JAD17315.1"/>
    </source>
</evidence>
<reference evidence="2" key="2">
    <citation type="journal article" date="2015" name="Data Brief">
        <title>Shoot transcriptome of the giant reed, Arundo donax.</title>
        <authorList>
            <person name="Barrero R.A."/>
            <person name="Guerrero F.D."/>
            <person name="Moolhuijzen P."/>
            <person name="Goolsby J.A."/>
            <person name="Tidwell J."/>
            <person name="Bellgard S.E."/>
            <person name="Bellgard M.I."/>
        </authorList>
    </citation>
    <scope>NUCLEOTIDE SEQUENCE</scope>
    <source>
        <tissue evidence="2">Shoot tissue taken approximately 20 cm above the soil surface</tissue>
    </source>
</reference>
<feature type="region of interest" description="Disordered" evidence="1">
    <location>
        <begin position="45"/>
        <end position="77"/>
    </location>
</feature>
<proteinExistence type="predicted"/>